<dbReference type="InterPro" id="IPR027417">
    <property type="entry name" value="P-loop_NTPase"/>
</dbReference>
<dbReference type="PANTHER" id="PTHR34932">
    <property type="entry name" value="TRPL TRANSLOCATION DEFECT PROTEIN 14"/>
    <property type="match status" value="1"/>
</dbReference>
<dbReference type="InterPro" id="IPR033469">
    <property type="entry name" value="CYTH-like_dom_sf"/>
</dbReference>
<dbReference type="Gene3D" id="3.40.50.300">
    <property type="entry name" value="P-loop containing nucleotide triphosphate hydrolases"/>
    <property type="match status" value="1"/>
</dbReference>
<dbReference type="PANTHER" id="PTHR34932:SF1">
    <property type="entry name" value="TRPL TRANSLOCATION DEFECT PROTEIN 14"/>
    <property type="match status" value="1"/>
</dbReference>
<dbReference type="Proteomes" id="UP000054350">
    <property type="component" value="Unassembled WGS sequence"/>
</dbReference>
<dbReference type="VEuPathDB" id="FungiDB:AMAG_11707"/>
<evidence type="ECO:0000259" key="1">
    <source>
        <dbReference type="Pfam" id="PF13521"/>
    </source>
</evidence>
<dbReference type="InterPro" id="IPR038727">
    <property type="entry name" value="NadR/Ttd14_AAA_dom"/>
</dbReference>
<protein>
    <recommendedName>
        <fullName evidence="1">NadR/Ttd14 AAA domain-containing protein</fullName>
    </recommendedName>
</protein>
<dbReference type="OrthoDB" id="6375174at2759"/>
<dbReference type="Pfam" id="PF13521">
    <property type="entry name" value="AAA_28"/>
    <property type="match status" value="1"/>
</dbReference>
<reference evidence="3" key="2">
    <citation type="submission" date="2009-11" db="EMBL/GenBank/DDBJ databases">
        <title>The Genome Sequence of Allomyces macrogynus strain ATCC 38327.</title>
        <authorList>
            <consortium name="The Broad Institute Genome Sequencing Platform"/>
            <person name="Russ C."/>
            <person name="Cuomo C."/>
            <person name="Shea T."/>
            <person name="Young S.K."/>
            <person name="Zeng Q."/>
            <person name="Koehrsen M."/>
            <person name="Haas B."/>
            <person name="Borodovsky M."/>
            <person name="Guigo R."/>
            <person name="Alvarado L."/>
            <person name="Berlin A."/>
            <person name="Borenstein D."/>
            <person name="Chen Z."/>
            <person name="Engels R."/>
            <person name="Freedman E."/>
            <person name="Gellesch M."/>
            <person name="Goldberg J."/>
            <person name="Griggs A."/>
            <person name="Gujja S."/>
            <person name="Heiman D."/>
            <person name="Hepburn T."/>
            <person name="Howarth C."/>
            <person name="Jen D."/>
            <person name="Larson L."/>
            <person name="Lewis B."/>
            <person name="Mehta T."/>
            <person name="Park D."/>
            <person name="Pearson M."/>
            <person name="Roberts A."/>
            <person name="Saif S."/>
            <person name="Shenoy N."/>
            <person name="Sisk P."/>
            <person name="Stolte C."/>
            <person name="Sykes S."/>
            <person name="Walk T."/>
            <person name="White J."/>
            <person name="Yandava C."/>
            <person name="Burger G."/>
            <person name="Gray M.W."/>
            <person name="Holland P.W.H."/>
            <person name="King N."/>
            <person name="Lang F.B.F."/>
            <person name="Roger A.J."/>
            <person name="Ruiz-Trillo I."/>
            <person name="Lander E."/>
            <person name="Nusbaum C."/>
        </authorList>
    </citation>
    <scope>NUCLEOTIDE SEQUENCE [LARGE SCALE GENOMIC DNA]</scope>
    <source>
        <strain evidence="3">ATCC 38327</strain>
    </source>
</reference>
<organism evidence="2 3">
    <name type="scientific">Allomyces macrogynus (strain ATCC 38327)</name>
    <name type="common">Allomyces javanicus var. macrogynus</name>
    <dbReference type="NCBI Taxonomy" id="578462"/>
    <lineage>
        <taxon>Eukaryota</taxon>
        <taxon>Fungi</taxon>
        <taxon>Fungi incertae sedis</taxon>
        <taxon>Blastocladiomycota</taxon>
        <taxon>Blastocladiomycetes</taxon>
        <taxon>Blastocladiales</taxon>
        <taxon>Blastocladiaceae</taxon>
        <taxon>Allomyces</taxon>
    </lineage>
</organism>
<dbReference type="GO" id="GO:0005525">
    <property type="term" value="F:GTP binding"/>
    <property type="evidence" value="ECO:0007669"/>
    <property type="project" value="TreeGrafter"/>
</dbReference>
<dbReference type="EMBL" id="GG745350">
    <property type="protein sequence ID" value="KNE66582.1"/>
    <property type="molecule type" value="Genomic_DNA"/>
</dbReference>
<dbReference type="InterPro" id="IPR053227">
    <property type="entry name" value="TRPL-trafficking_regulator"/>
</dbReference>
<sequence length="407" mass="46162">MGSSIKSLSLMEEPSGVFVVALTGGPSGGKSTVQTMLSDVLENAGYKVYRVPETATILLGGGVTFADLGPDQQENFQENLLRVMMRLEQTFIDLAHLNYKKHGKKTVVLCDRGTMDPSAYIDRDGWLKILNKLDLQEVDIRDNRYDVVVHLVTAADGAEEFYTLENNATRSEGLELARHLDSLVKHAWIGHPHFVVVDNVATDFEKKCHRVVEAVLTRMGLPDKRWGKDIKKHKFLVRNFDADAAFPVPFRDFNVEHRYLVNLNDDGVQVRMRKRFDESGTCNYTLTTRQAPLAGQRVEERRALIGREYEALKHQTDPSRHPIEKVRRCFLWENHYYQLDMFLSPCPGLVLMEAYLAVPESNDDVDVVDGLAAVSVKDMLPPFIEIEREVTDEAEFSMFNLAKKADS</sequence>
<evidence type="ECO:0000313" key="2">
    <source>
        <dbReference type="EMBL" id="KNE66581.1"/>
    </source>
</evidence>
<dbReference type="GO" id="GO:0070300">
    <property type="term" value="F:phosphatidic acid binding"/>
    <property type="evidence" value="ECO:0007669"/>
    <property type="project" value="TreeGrafter"/>
</dbReference>
<dbReference type="AlphaFoldDB" id="A0A0L0SVT5"/>
<keyword evidence="3" id="KW-1185">Reference proteome</keyword>
<gene>
    <name evidence="2" type="ORF">AMAG_11707</name>
</gene>
<proteinExistence type="predicted"/>
<reference evidence="2 3" key="1">
    <citation type="submission" date="2009-11" db="EMBL/GenBank/DDBJ databases">
        <title>Annotation of Allomyces macrogynus ATCC 38327.</title>
        <authorList>
            <consortium name="The Broad Institute Genome Sequencing Platform"/>
            <person name="Russ C."/>
            <person name="Cuomo C."/>
            <person name="Burger G."/>
            <person name="Gray M.W."/>
            <person name="Holland P.W.H."/>
            <person name="King N."/>
            <person name="Lang F.B.F."/>
            <person name="Roger A.J."/>
            <person name="Ruiz-Trillo I."/>
            <person name="Young S.K."/>
            <person name="Zeng Q."/>
            <person name="Gargeya S."/>
            <person name="Fitzgerald M."/>
            <person name="Haas B."/>
            <person name="Abouelleil A."/>
            <person name="Alvarado L."/>
            <person name="Arachchi H.M."/>
            <person name="Berlin A."/>
            <person name="Chapman S.B."/>
            <person name="Gearin G."/>
            <person name="Goldberg J."/>
            <person name="Griggs A."/>
            <person name="Gujja S."/>
            <person name="Hansen M."/>
            <person name="Heiman D."/>
            <person name="Howarth C."/>
            <person name="Larimer J."/>
            <person name="Lui A."/>
            <person name="MacDonald P.J.P."/>
            <person name="McCowen C."/>
            <person name="Montmayeur A."/>
            <person name="Murphy C."/>
            <person name="Neiman D."/>
            <person name="Pearson M."/>
            <person name="Priest M."/>
            <person name="Roberts A."/>
            <person name="Saif S."/>
            <person name="Shea T."/>
            <person name="Sisk P."/>
            <person name="Stolte C."/>
            <person name="Sykes S."/>
            <person name="Wortman J."/>
            <person name="Nusbaum C."/>
            <person name="Birren B."/>
        </authorList>
    </citation>
    <scope>NUCLEOTIDE SEQUENCE [LARGE SCALE GENOMIC DNA]</scope>
    <source>
        <strain evidence="2 3">ATCC 38327</strain>
    </source>
</reference>
<accession>A0A0L0SVT5</accession>
<dbReference type="GO" id="GO:0035091">
    <property type="term" value="F:phosphatidylinositol binding"/>
    <property type="evidence" value="ECO:0007669"/>
    <property type="project" value="TreeGrafter"/>
</dbReference>
<dbReference type="SUPFAM" id="SSF55154">
    <property type="entry name" value="CYTH-like phosphatases"/>
    <property type="match status" value="1"/>
</dbReference>
<dbReference type="EMBL" id="GG745350">
    <property type="protein sequence ID" value="KNE66583.1"/>
    <property type="molecule type" value="Genomic_DNA"/>
</dbReference>
<dbReference type="eggNOG" id="ENOG502QVQD">
    <property type="taxonomic scope" value="Eukaryota"/>
</dbReference>
<dbReference type="Gene3D" id="2.40.320.10">
    <property type="entry name" value="Hypothetical Protein Pfu-838710-001"/>
    <property type="match status" value="1"/>
</dbReference>
<evidence type="ECO:0000313" key="3">
    <source>
        <dbReference type="Proteomes" id="UP000054350"/>
    </source>
</evidence>
<dbReference type="EMBL" id="GG745350">
    <property type="protein sequence ID" value="KNE66581.1"/>
    <property type="molecule type" value="Genomic_DNA"/>
</dbReference>
<dbReference type="SUPFAM" id="SSF52540">
    <property type="entry name" value="P-loop containing nucleoside triphosphate hydrolases"/>
    <property type="match status" value="1"/>
</dbReference>
<feature type="domain" description="NadR/Ttd14 AAA" evidence="1">
    <location>
        <begin position="20"/>
        <end position="205"/>
    </location>
</feature>
<name>A0A0L0SVT5_ALLM3</name>